<organism evidence="1 2">
    <name type="scientific">Streptomyces stelliscabiei</name>
    <dbReference type="NCBI Taxonomy" id="146820"/>
    <lineage>
        <taxon>Bacteria</taxon>
        <taxon>Bacillati</taxon>
        <taxon>Actinomycetota</taxon>
        <taxon>Actinomycetes</taxon>
        <taxon>Kitasatosporales</taxon>
        <taxon>Streptomycetaceae</taxon>
        <taxon>Streptomyces</taxon>
    </lineage>
</organism>
<dbReference type="RefSeq" id="WP_050399438.1">
    <property type="nucleotide sequence ID" value="NZ_JADBGF010000001.1"/>
</dbReference>
<keyword evidence="2" id="KW-1185">Reference proteome</keyword>
<proteinExistence type="predicted"/>
<sequence length="104" mass="10951">MRRRIIEAAGRQFKSTASTAGIAALMADAGLTNGAFCAHVDSKDDLVASAVADRLREQREMLGAAPPGHLGRSPAFAALPSAWALSSSSWNATQEGHLMRMSRA</sequence>
<evidence type="ECO:0000313" key="1">
    <source>
        <dbReference type="EMBL" id="MBE1602823.1"/>
    </source>
</evidence>
<dbReference type="Gene3D" id="1.10.357.10">
    <property type="entry name" value="Tetracycline Repressor, domain 2"/>
    <property type="match status" value="1"/>
</dbReference>
<gene>
    <name evidence="1" type="ORF">H4687_008952</name>
</gene>
<comment type="caution">
    <text evidence="1">The sequence shown here is derived from an EMBL/GenBank/DDBJ whole genome shotgun (WGS) entry which is preliminary data.</text>
</comment>
<protein>
    <submittedName>
        <fullName evidence="1">AcrR family transcriptional regulator</fullName>
    </submittedName>
</protein>
<evidence type="ECO:0000313" key="2">
    <source>
        <dbReference type="Proteomes" id="UP000629287"/>
    </source>
</evidence>
<dbReference type="SUPFAM" id="SSF46689">
    <property type="entry name" value="Homeodomain-like"/>
    <property type="match status" value="1"/>
</dbReference>
<dbReference type="OrthoDB" id="9798857at2"/>
<dbReference type="AlphaFoldDB" id="A0A8I0PJZ1"/>
<dbReference type="GeneID" id="86833364"/>
<dbReference type="InterPro" id="IPR009057">
    <property type="entry name" value="Homeodomain-like_sf"/>
</dbReference>
<accession>A0A8I0PJZ1</accession>
<name>A0A8I0PJZ1_9ACTN</name>
<reference evidence="1 2" key="1">
    <citation type="submission" date="2020-10" db="EMBL/GenBank/DDBJ databases">
        <title>Sequencing the genomes of 1000 actinobacteria strains.</title>
        <authorList>
            <person name="Klenk H.-P."/>
        </authorList>
    </citation>
    <scope>NUCLEOTIDE SEQUENCE [LARGE SCALE GENOMIC DNA]</scope>
    <source>
        <strain evidence="1 2">DSM 41803</strain>
    </source>
</reference>
<dbReference type="Proteomes" id="UP000629287">
    <property type="component" value="Unassembled WGS sequence"/>
</dbReference>
<dbReference type="EMBL" id="JADBGF010000001">
    <property type="protein sequence ID" value="MBE1602823.1"/>
    <property type="molecule type" value="Genomic_DNA"/>
</dbReference>